<reference evidence="1" key="2">
    <citation type="journal article" date="2015" name="Data Brief">
        <title>Shoot transcriptome of the giant reed, Arundo donax.</title>
        <authorList>
            <person name="Barrero R.A."/>
            <person name="Guerrero F.D."/>
            <person name="Moolhuijzen P."/>
            <person name="Goolsby J.A."/>
            <person name="Tidwell J."/>
            <person name="Bellgard S.E."/>
            <person name="Bellgard M.I."/>
        </authorList>
    </citation>
    <scope>NUCLEOTIDE SEQUENCE</scope>
    <source>
        <tissue evidence="1">Shoot tissue taken approximately 20 cm above the soil surface</tissue>
    </source>
</reference>
<reference evidence="1" key="1">
    <citation type="submission" date="2014-09" db="EMBL/GenBank/DDBJ databases">
        <authorList>
            <person name="Magalhaes I.L.F."/>
            <person name="Oliveira U."/>
            <person name="Santos F.R."/>
            <person name="Vidigal T.H.D.A."/>
            <person name="Brescovit A.D."/>
            <person name="Santos A.J."/>
        </authorList>
    </citation>
    <scope>NUCLEOTIDE SEQUENCE</scope>
    <source>
        <tissue evidence="1">Shoot tissue taken approximately 20 cm above the soil surface</tissue>
    </source>
</reference>
<evidence type="ECO:0000313" key="1">
    <source>
        <dbReference type="EMBL" id="JAD33299.1"/>
    </source>
</evidence>
<dbReference type="AlphaFoldDB" id="A0A0A8Z1K8"/>
<organism evidence="1">
    <name type="scientific">Arundo donax</name>
    <name type="common">Giant reed</name>
    <name type="synonym">Donax arundinaceus</name>
    <dbReference type="NCBI Taxonomy" id="35708"/>
    <lineage>
        <taxon>Eukaryota</taxon>
        <taxon>Viridiplantae</taxon>
        <taxon>Streptophyta</taxon>
        <taxon>Embryophyta</taxon>
        <taxon>Tracheophyta</taxon>
        <taxon>Spermatophyta</taxon>
        <taxon>Magnoliopsida</taxon>
        <taxon>Liliopsida</taxon>
        <taxon>Poales</taxon>
        <taxon>Poaceae</taxon>
        <taxon>PACMAD clade</taxon>
        <taxon>Arundinoideae</taxon>
        <taxon>Arundineae</taxon>
        <taxon>Arundo</taxon>
    </lineage>
</organism>
<accession>A0A0A8Z1K8</accession>
<dbReference type="EMBL" id="GBRH01264596">
    <property type="protein sequence ID" value="JAD33299.1"/>
    <property type="molecule type" value="Transcribed_RNA"/>
</dbReference>
<sequence>MLADWPFCLHTQVAILD</sequence>
<protein>
    <submittedName>
        <fullName evidence="1">Uncharacterized protein</fullName>
    </submittedName>
</protein>
<proteinExistence type="predicted"/>
<name>A0A0A8Z1K8_ARUDO</name>